<dbReference type="AlphaFoldDB" id="A0ABD2W975"/>
<evidence type="ECO:0000256" key="1">
    <source>
        <dbReference type="SAM" id="SignalP"/>
    </source>
</evidence>
<sequence>MAFAVLCLMAHLAASIAELRAVGTRAASGHVARTPAVVAARSLLATTDATVHPADPYVAELQRCGCQVVWECDHSHLCSCICLPQRFHGVSFRHRNAQ</sequence>
<dbReference type="Proteomes" id="UP001627154">
    <property type="component" value="Unassembled WGS sequence"/>
</dbReference>
<accession>A0ABD2W975</accession>
<keyword evidence="1" id="KW-0732">Signal</keyword>
<comment type="caution">
    <text evidence="2">The sequence shown here is derived from an EMBL/GenBank/DDBJ whole genome shotgun (WGS) entry which is preliminary data.</text>
</comment>
<name>A0ABD2W975_9HYME</name>
<gene>
    <name evidence="2" type="ORF">TKK_015707</name>
</gene>
<evidence type="ECO:0008006" key="4">
    <source>
        <dbReference type="Google" id="ProtNLM"/>
    </source>
</evidence>
<keyword evidence="3" id="KW-1185">Reference proteome</keyword>
<evidence type="ECO:0000313" key="3">
    <source>
        <dbReference type="Proteomes" id="UP001627154"/>
    </source>
</evidence>
<dbReference type="EMBL" id="JBJJXI010000123">
    <property type="protein sequence ID" value="KAL3389498.1"/>
    <property type="molecule type" value="Genomic_DNA"/>
</dbReference>
<protein>
    <recommendedName>
        <fullName evidence="4">Secreted protein</fullName>
    </recommendedName>
</protein>
<feature type="signal peptide" evidence="1">
    <location>
        <begin position="1"/>
        <end position="17"/>
    </location>
</feature>
<evidence type="ECO:0000313" key="2">
    <source>
        <dbReference type="EMBL" id="KAL3389498.1"/>
    </source>
</evidence>
<feature type="chain" id="PRO_5044885250" description="Secreted protein" evidence="1">
    <location>
        <begin position="18"/>
        <end position="98"/>
    </location>
</feature>
<proteinExistence type="predicted"/>
<organism evidence="2 3">
    <name type="scientific">Trichogramma kaykai</name>
    <dbReference type="NCBI Taxonomy" id="54128"/>
    <lineage>
        <taxon>Eukaryota</taxon>
        <taxon>Metazoa</taxon>
        <taxon>Ecdysozoa</taxon>
        <taxon>Arthropoda</taxon>
        <taxon>Hexapoda</taxon>
        <taxon>Insecta</taxon>
        <taxon>Pterygota</taxon>
        <taxon>Neoptera</taxon>
        <taxon>Endopterygota</taxon>
        <taxon>Hymenoptera</taxon>
        <taxon>Apocrita</taxon>
        <taxon>Proctotrupomorpha</taxon>
        <taxon>Chalcidoidea</taxon>
        <taxon>Trichogrammatidae</taxon>
        <taxon>Trichogramma</taxon>
    </lineage>
</organism>
<reference evidence="2 3" key="1">
    <citation type="journal article" date="2024" name="bioRxiv">
        <title>A reference genome for Trichogramma kaykai: A tiny desert-dwelling parasitoid wasp with competing sex-ratio distorters.</title>
        <authorList>
            <person name="Culotta J."/>
            <person name="Lindsey A.R."/>
        </authorList>
    </citation>
    <scope>NUCLEOTIDE SEQUENCE [LARGE SCALE GENOMIC DNA]</scope>
    <source>
        <strain evidence="2 3">KSX58</strain>
    </source>
</reference>